<organism evidence="2">
    <name type="scientific">Noctiluca scintillans</name>
    <name type="common">Sea sparkle</name>
    <name type="synonym">Red tide dinoflagellate</name>
    <dbReference type="NCBI Taxonomy" id="2966"/>
    <lineage>
        <taxon>Eukaryota</taxon>
        <taxon>Sar</taxon>
        <taxon>Alveolata</taxon>
        <taxon>Dinophyceae</taxon>
        <taxon>Noctilucales</taxon>
        <taxon>Noctilucaceae</taxon>
        <taxon>Noctiluca</taxon>
    </lineage>
</organism>
<keyword evidence="1" id="KW-0812">Transmembrane</keyword>
<protein>
    <submittedName>
        <fullName evidence="2">Uncharacterized protein</fullName>
    </submittedName>
</protein>
<feature type="transmembrane region" description="Helical" evidence="1">
    <location>
        <begin position="210"/>
        <end position="228"/>
    </location>
</feature>
<reference evidence="2" key="1">
    <citation type="submission" date="2021-01" db="EMBL/GenBank/DDBJ databases">
        <authorList>
            <person name="Corre E."/>
            <person name="Pelletier E."/>
            <person name="Niang G."/>
            <person name="Scheremetjew M."/>
            <person name="Finn R."/>
            <person name="Kale V."/>
            <person name="Holt S."/>
            <person name="Cochrane G."/>
            <person name="Meng A."/>
            <person name="Brown T."/>
            <person name="Cohen L."/>
        </authorList>
    </citation>
    <scope>NUCLEOTIDE SEQUENCE</scope>
</reference>
<keyword evidence="1" id="KW-1133">Transmembrane helix</keyword>
<dbReference type="AlphaFoldDB" id="A0A7S1A290"/>
<feature type="transmembrane region" description="Helical" evidence="1">
    <location>
        <begin position="44"/>
        <end position="66"/>
    </location>
</feature>
<gene>
    <name evidence="2" type="ORF">NSCI0253_LOCUS13858</name>
</gene>
<feature type="transmembrane region" description="Helical" evidence="1">
    <location>
        <begin position="146"/>
        <end position="165"/>
    </location>
</feature>
<dbReference type="EMBL" id="HBFQ01019733">
    <property type="protein sequence ID" value="CAD8839510.1"/>
    <property type="molecule type" value="Transcribed_RNA"/>
</dbReference>
<feature type="transmembrane region" description="Helical" evidence="1">
    <location>
        <begin position="108"/>
        <end position="126"/>
    </location>
</feature>
<feature type="transmembrane region" description="Helical" evidence="1">
    <location>
        <begin position="234"/>
        <end position="259"/>
    </location>
</feature>
<name>A0A7S1A290_NOCSC</name>
<evidence type="ECO:0000256" key="1">
    <source>
        <dbReference type="SAM" id="Phobius"/>
    </source>
</evidence>
<evidence type="ECO:0000313" key="2">
    <source>
        <dbReference type="EMBL" id="CAD8839510.1"/>
    </source>
</evidence>
<proteinExistence type="predicted"/>
<keyword evidence="1" id="KW-0472">Membrane</keyword>
<accession>A0A7S1A290</accession>
<sequence>MGSKELAYGHAANDADDRRVLRQDSDLSGVDTISSEVAQGTYSLGAAVSFAGLVLHLAVSLSLLGMSCAEIGCFKPGCTGLRPNRCLLPPSETYIIYWNSPWMYFRRIFMLVVAVVRAPLEVWLWCSAHRLLLNAGQGRCAEARDYFFIFGTTVQAILDVLSIWFWNAGALEQWHKILSGILIVVWVIMIGPVFLPALASIPGRPRYGAALLWCCVALGFVLTIGLRVEFGNPSWWWFFWEWVDVSLQSVGVGIAGQFIPKSFRIRRKESSKGWWPWEAVDMARTGPRGDCIE</sequence>
<feature type="transmembrane region" description="Helical" evidence="1">
    <location>
        <begin position="177"/>
        <end position="198"/>
    </location>
</feature>